<gene>
    <name evidence="1" type="ORF">A9P98_08615</name>
</gene>
<comment type="caution">
    <text evidence="1">The sequence shown here is derived from an EMBL/GenBank/DDBJ whole genome shotgun (WGS) entry which is preliminary data.</text>
</comment>
<protein>
    <submittedName>
        <fullName evidence="1">Uncharacterized protein</fullName>
    </submittedName>
</protein>
<name>A0A853MCV8_9CYAN</name>
<dbReference type="RefSeq" id="WP_065179949.1">
    <property type="nucleotide sequence ID" value="NZ_LYXA01000001.1"/>
</dbReference>
<dbReference type="Proteomes" id="UP000093903">
    <property type="component" value="Unassembled WGS sequence"/>
</dbReference>
<organism evidence="1 2">
    <name type="scientific">Cylindrospermopsis raciborskii CS-505</name>
    <dbReference type="NCBI Taxonomy" id="533240"/>
    <lineage>
        <taxon>Bacteria</taxon>
        <taxon>Bacillati</taxon>
        <taxon>Cyanobacteriota</taxon>
        <taxon>Cyanophyceae</taxon>
        <taxon>Nostocales</taxon>
        <taxon>Aphanizomenonaceae</taxon>
        <taxon>Cylindrospermopsis</taxon>
    </lineage>
</organism>
<accession>A0A853MCV8</accession>
<evidence type="ECO:0000313" key="1">
    <source>
        <dbReference type="EMBL" id="OBU76372.1"/>
    </source>
</evidence>
<dbReference type="AlphaFoldDB" id="A0A853MCV8"/>
<proteinExistence type="predicted"/>
<sequence>MLGFKLLSIRKLKLADGERLRIYKVVSSWENRDGEYTLTLAELTDDLFRYWEQDSEIMALSHFLGNKVTKEEICYWEQQITDPRIVEYLRLKFS</sequence>
<evidence type="ECO:0000313" key="2">
    <source>
        <dbReference type="Proteomes" id="UP000093903"/>
    </source>
</evidence>
<reference evidence="1 2" key="1">
    <citation type="submission" date="2016-05" db="EMBL/GenBank/DDBJ databases">
        <title>First complete genome of the cyanobacterium Cylindrospermopsis raciborskii CS505, containing a circular chromosome and a single extrachromosomal element.</title>
        <authorList>
            <person name="Fuentes J."/>
            <person name="Tamames J."/>
            <person name="Allen E."/>
            <person name="Plominski A."/>
            <person name="Vasquez M."/>
        </authorList>
    </citation>
    <scope>NUCLEOTIDE SEQUENCE [LARGE SCALE GENOMIC DNA]</scope>
    <source>
        <strain evidence="1 2">CS505</strain>
    </source>
</reference>
<dbReference type="EMBL" id="LYXA01000001">
    <property type="protein sequence ID" value="OBU76372.1"/>
    <property type="molecule type" value="Genomic_DNA"/>
</dbReference>